<organism evidence="3 4">
    <name type="scientific">Phytophthora cactorum</name>
    <dbReference type="NCBI Taxonomy" id="29920"/>
    <lineage>
        <taxon>Eukaryota</taxon>
        <taxon>Sar</taxon>
        <taxon>Stramenopiles</taxon>
        <taxon>Oomycota</taxon>
        <taxon>Peronosporomycetes</taxon>
        <taxon>Peronosporales</taxon>
        <taxon>Peronosporaceae</taxon>
        <taxon>Phytophthora</taxon>
    </lineage>
</organism>
<dbReference type="Proteomes" id="UP000774804">
    <property type="component" value="Unassembled WGS sequence"/>
</dbReference>
<name>A0A8T1BQI1_9STRA</name>
<protein>
    <submittedName>
        <fullName evidence="3">Uncharacterized protein</fullName>
    </submittedName>
</protein>
<evidence type="ECO:0000313" key="4">
    <source>
        <dbReference type="Proteomes" id="UP000774804"/>
    </source>
</evidence>
<reference evidence="3" key="1">
    <citation type="submission" date="2018-10" db="EMBL/GenBank/DDBJ databases">
        <title>Effector identification in a new, highly contiguous assembly of the strawberry crown rot pathogen Phytophthora cactorum.</title>
        <authorList>
            <person name="Armitage A.D."/>
            <person name="Nellist C.F."/>
            <person name="Bates H."/>
            <person name="Vickerstaff R.J."/>
            <person name="Harrison R.J."/>
        </authorList>
    </citation>
    <scope>NUCLEOTIDE SEQUENCE</scope>
    <source>
        <strain evidence="2">15-7</strain>
        <strain evidence="3">4032</strain>
    </source>
</reference>
<proteinExistence type="predicted"/>
<accession>A0A8T1BQI1</accession>
<evidence type="ECO:0000313" key="2">
    <source>
        <dbReference type="EMBL" id="KAG2850775.1"/>
    </source>
</evidence>
<feature type="region of interest" description="Disordered" evidence="1">
    <location>
        <begin position="45"/>
        <end position="101"/>
    </location>
</feature>
<dbReference type="VEuPathDB" id="FungiDB:PC110_g11335"/>
<gene>
    <name evidence="2" type="ORF">PC113_g16487</name>
    <name evidence="3" type="ORF">PC115_g13760</name>
</gene>
<evidence type="ECO:0000256" key="1">
    <source>
        <dbReference type="SAM" id="MobiDB-lite"/>
    </source>
</evidence>
<dbReference type="EMBL" id="RCMI01000500">
    <property type="protein sequence ID" value="KAG2907829.1"/>
    <property type="molecule type" value="Genomic_DNA"/>
</dbReference>
<comment type="caution">
    <text evidence="3">The sequence shown here is derived from an EMBL/GenBank/DDBJ whole genome shotgun (WGS) entry which is preliminary data.</text>
</comment>
<dbReference type="EMBL" id="RCMG01000657">
    <property type="protein sequence ID" value="KAG2850775.1"/>
    <property type="molecule type" value="Genomic_DNA"/>
</dbReference>
<dbReference type="Proteomes" id="UP000735874">
    <property type="component" value="Unassembled WGS sequence"/>
</dbReference>
<sequence>MPQEPLNHLVEFPRPVLRVVSPFQLEIRRPVIGAAIVPSLVHPSQRSFHKRPTGCAATDPSLAGSLDPWLPRSPDFRRSGHRSLASRRHHRDDHPSNGSGSLFRHFYQPPEWLFTHRDPTPPATEWRDDLIDVDHMRVSEDAAPGDVLATPVDPLTFEDGGWFAHLVRIYLTYEDEDRHAHWDSTHAFPISIAKRRQSRYLSGFYTNRKQRRSRAGPRWKVFLQ</sequence>
<evidence type="ECO:0000313" key="3">
    <source>
        <dbReference type="EMBL" id="KAG2907829.1"/>
    </source>
</evidence>
<dbReference type="AlphaFoldDB" id="A0A8T1BQI1"/>
<feature type="compositionally biased region" description="Basic residues" evidence="1">
    <location>
        <begin position="79"/>
        <end position="91"/>
    </location>
</feature>